<dbReference type="Proteomes" id="UP001417504">
    <property type="component" value="Unassembled WGS sequence"/>
</dbReference>
<proteinExistence type="predicted"/>
<dbReference type="EMBL" id="JBBNAE010000003">
    <property type="protein sequence ID" value="KAK9138938.1"/>
    <property type="molecule type" value="Genomic_DNA"/>
</dbReference>
<evidence type="ECO:0000313" key="2">
    <source>
        <dbReference type="EMBL" id="KAK9138938.1"/>
    </source>
</evidence>
<dbReference type="PANTHER" id="PTHR46148:SF44">
    <property type="entry name" value="GAG-POL POLYPROTEIN"/>
    <property type="match status" value="1"/>
</dbReference>
<dbReference type="InterPro" id="IPR016197">
    <property type="entry name" value="Chromo-like_dom_sf"/>
</dbReference>
<dbReference type="SUPFAM" id="SSF54160">
    <property type="entry name" value="Chromo domain-like"/>
    <property type="match status" value="1"/>
</dbReference>
<organism evidence="1 3">
    <name type="scientific">Stephania japonica</name>
    <dbReference type="NCBI Taxonomy" id="461633"/>
    <lineage>
        <taxon>Eukaryota</taxon>
        <taxon>Viridiplantae</taxon>
        <taxon>Streptophyta</taxon>
        <taxon>Embryophyta</taxon>
        <taxon>Tracheophyta</taxon>
        <taxon>Spermatophyta</taxon>
        <taxon>Magnoliopsida</taxon>
        <taxon>Ranunculales</taxon>
        <taxon>Menispermaceae</taxon>
        <taxon>Menispermoideae</taxon>
        <taxon>Cissampelideae</taxon>
        <taxon>Stephania</taxon>
    </lineage>
</organism>
<comment type="caution">
    <text evidence="1">The sequence shown here is derived from an EMBL/GenBank/DDBJ whole genome shotgun (WGS) entry which is preliminary data.</text>
</comment>
<dbReference type="AlphaFoldDB" id="A0AAP0FBA5"/>
<evidence type="ECO:0000313" key="1">
    <source>
        <dbReference type="EMBL" id="KAK9103944.1"/>
    </source>
</evidence>
<dbReference type="EMBL" id="JBBNAE010000008">
    <property type="protein sequence ID" value="KAK9103944.1"/>
    <property type="molecule type" value="Genomic_DNA"/>
</dbReference>
<gene>
    <name evidence="2" type="ORF">Sjap_009532</name>
    <name evidence="1" type="ORF">Sjap_021198</name>
</gene>
<evidence type="ECO:0008006" key="4">
    <source>
        <dbReference type="Google" id="ProtNLM"/>
    </source>
</evidence>
<reference evidence="1 3" key="1">
    <citation type="submission" date="2024-01" db="EMBL/GenBank/DDBJ databases">
        <title>Genome assemblies of Stephania.</title>
        <authorList>
            <person name="Yang L."/>
        </authorList>
    </citation>
    <scope>NUCLEOTIDE SEQUENCE [LARGE SCALE GENOMIC DNA]</scope>
    <source>
        <strain evidence="1">QJT</strain>
        <tissue evidence="1">Leaf</tissue>
    </source>
</reference>
<accession>A0AAP0FBA5</accession>
<sequence length="79" mass="9709">MLRLDRSREGKRPIVDLSQIDLREDITYDEQPIQIMDRKVKVLRNKEIPSVLVKWQHHGDEELTWELESYMRKHFPYLF</sequence>
<protein>
    <recommendedName>
        <fullName evidence="4">Chromo domain-containing protein</fullName>
    </recommendedName>
</protein>
<keyword evidence="3" id="KW-1185">Reference proteome</keyword>
<evidence type="ECO:0000313" key="3">
    <source>
        <dbReference type="Proteomes" id="UP001417504"/>
    </source>
</evidence>
<dbReference type="PANTHER" id="PTHR46148">
    <property type="entry name" value="CHROMO DOMAIN-CONTAINING PROTEIN"/>
    <property type="match status" value="1"/>
</dbReference>
<name>A0AAP0FBA5_9MAGN</name>